<keyword evidence="5" id="KW-0521">NADP</keyword>
<dbReference type="Proteomes" id="UP000516437">
    <property type="component" value="Chromosome 1"/>
</dbReference>
<keyword evidence="9" id="KW-1185">Reference proteome</keyword>
<dbReference type="InterPro" id="IPR020946">
    <property type="entry name" value="Flavin_mOase-like"/>
</dbReference>
<evidence type="ECO:0000256" key="3">
    <source>
        <dbReference type="ARBA" id="ARBA00022630"/>
    </source>
</evidence>
<keyword evidence="6" id="KW-0560">Oxidoreductase</keyword>
<dbReference type="Pfam" id="PF00743">
    <property type="entry name" value="FMO-like"/>
    <property type="match status" value="1"/>
</dbReference>
<dbReference type="AlphaFoldDB" id="A0A6A1WP16"/>
<organism evidence="8 9">
    <name type="scientific">Morella rubra</name>
    <name type="common">Chinese bayberry</name>
    <dbReference type="NCBI Taxonomy" id="262757"/>
    <lineage>
        <taxon>Eukaryota</taxon>
        <taxon>Viridiplantae</taxon>
        <taxon>Streptophyta</taxon>
        <taxon>Embryophyta</taxon>
        <taxon>Tracheophyta</taxon>
        <taxon>Spermatophyta</taxon>
        <taxon>Magnoliopsida</taxon>
        <taxon>eudicotyledons</taxon>
        <taxon>Gunneridae</taxon>
        <taxon>Pentapetalae</taxon>
        <taxon>rosids</taxon>
        <taxon>fabids</taxon>
        <taxon>Fagales</taxon>
        <taxon>Myricaceae</taxon>
        <taxon>Morella</taxon>
    </lineage>
</organism>
<keyword evidence="8" id="KW-0503">Monooxygenase</keyword>
<comment type="similarity">
    <text evidence="2">Belongs to the FMO family.</text>
</comment>
<dbReference type="GO" id="GO:0050661">
    <property type="term" value="F:NADP binding"/>
    <property type="evidence" value="ECO:0007669"/>
    <property type="project" value="InterPro"/>
</dbReference>
<reference evidence="8 9" key="1">
    <citation type="journal article" date="2019" name="Plant Biotechnol. J.">
        <title>The red bayberry genome and genetic basis of sex determination.</title>
        <authorList>
            <person name="Jia H.M."/>
            <person name="Jia H.J."/>
            <person name="Cai Q.L."/>
            <person name="Wang Y."/>
            <person name="Zhao H.B."/>
            <person name="Yang W.F."/>
            <person name="Wang G.Y."/>
            <person name="Li Y.H."/>
            <person name="Zhan D.L."/>
            <person name="Shen Y.T."/>
            <person name="Niu Q.F."/>
            <person name="Chang L."/>
            <person name="Qiu J."/>
            <person name="Zhao L."/>
            <person name="Xie H.B."/>
            <person name="Fu W.Y."/>
            <person name="Jin J."/>
            <person name="Li X.W."/>
            <person name="Jiao Y."/>
            <person name="Zhou C.C."/>
            <person name="Tu T."/>
            <person name="Chai C.Y."/>
            <person name="Gao J.L."/>
            <person name="Fan L.J."/>
            <person name="van de Weg E."/>
            <person name="Wang J.Y."/>
            <person name="Gao Z.S."/>
        </authorList>
    </citation>
    <scope>NUCLEOTIDE SEQUENCE [LARGE SCALE GENOMIC DNA]</scope>
    <source>
        <tissue evidence="8">Leaves</tissue>
    </source>
</reference>
<evidence type="ECO:0000256" key="5">
    <source>
        <dbReference type="ARBA" id="ARBA00022857"/>
    </source>
</evidence>
<name>A0A6A1WP16_9ROSI</name>
<accession>A0A6A1WP16</accession>
<dbReference type="PANTHER" id="PTHR23023">
    <property type="entry name" value="DIMETHYLANILINE MONOOXYGENASE"/>
    <property type="match status" value="1"/>
</dbReference>
<dbReference type="OrthoDB" id="66881at2759"/>
<comment type="caution">
    <text evidence="8">The sequence shown here is derived from an EMBL/GenBank/DDBJ whole genome shotgun (WGS) entry which is preliminary data.</text>
</comment>
<comment type="cofactor">
    <cofactor evidence="1">
        <name>FAD</name>
        <dbReference type="ChEBI" id="CHEBI:57692"/>
    </cofactor>
</comment>
<evidence type="ECO:0000256" key="4">
    <source>
        <dbReference type="ARBA" id="ARBA00022827"/>
    </source>
</evidence>
<keyword evidence="4" id="KW-0274">FAD</keyword>
<dbReference type="GO" id="GO:0050660">
    <property type="term" value="F:flavin adenine dinucleotide binding"/>
    <property type="evidence" value="ECO:0007669"/>
    <property type="project" value="InterPro"/>
</dbReference>
<keyword evidence="7" id="KW-0812">Transmembrane</keyword>
<sequence length="368" mass="40911">LVSVYDTTISRYVNARWGVIIGAGISGLLACKYILEKGFDPIVFEATESVGGLWKHTIKSTKLQNAKESFQFSDFPWPSSVEEVFPSHTQVLEYLESYAQHFGIIPYIKFHSRVVSIDYVGEPFGEMESWDLWGGTGKPFGSRGKWHISVQDSKCCSTEVHQVEFVVLCIGRFSGVPNIPEFPPNQGPEVFSGKVIHSMDYSSMDNASAAELIRRKRIAIVGSQKSAVDIAVECGNANGVEYPCTMIQRTAHWFLPSASFWGVSLGFLYFNRFSELLVHKPGETFLLKFLATILSPLAKVFSRFESLRKAVTNCTIKATPDDKSSALQQGGIFVFKGKQLLYARKDKGTDDHSPLDDIFDACCKVPVA</sequence>
<dbReference type="GO" id="GO:0004499">
    <property type="term" value="F:N,N-dimethylaniline monooxygenase activity"/>
    <property type="evidence" value="ECO:0007669"/>
    <property type="project" value="InterPro"/>
</dbReference>
<dbReference type="SUPFAM" id="SSF51905">
    <property type="entry name" value="FAD/NAD(P)-binding domain"/>
    <property type="match status" value="1"/>
</dbReference>
<feature type="transmembrane region" description="Helical" evidence="7">
    <location>
        <begin position="15"/>
        <end position="35"/>
    </location>
</feature>
<dbReference type="Gene3D" id="3.50.50.60">
    <property type="entry name" value="FAD/NAD(P)-binding domain"/>
    <property type="match status" value="1"/>
</dbReference>
<evidence type="ECO:0000313" key="9">
    <source>
        <dbReference type="Proteomes" id="UP000516437"/>
    </source>
</evidence>
<dbReference type="InterPro" id="IPR050346">
    <property type="entry name" value="FMO-like"/>
</dbReference>
<proteinExistence type="inferred from homology"/>
<evidence type="ECO:0000256" key="1">
    <source>
        <dbReference type="ARBA" id="ARBA00001974"/>
    </source>
</evidence>
<dbReference type="FunFam" id="3.50.50.60:FF:000167">
    <property type="entry name" value="Flavin-containing monooxygenase"/>
    <property type="match status" value="1"/>
</dbReference>
<gene>
    <name evidence="8" type="ORF">CJ030_MR1G014956</name>
</gene>
<protein>
    <submittedName>
        <fullName evidence="8">Putative flavin-containing monooxygenase 1</fullName>
    </submittedName>
</protein>
<evidence type="ECO:0000313" key="8">
    <source>
        <dbReference type="EMBL" id="KAB1227022.1"/>
    </source>
</evidence>
<keyword evidence="7" id="KW-1133">Transmembrane helix</keyword>
<evidence type="ECO:0000256" key="6">
    <source>
        <dbReference type="ARBA" id="ARBA00023002"/>
    </source>
</evidence>
<evidence type="ECO:0000256" key="2">
    <source>
        <dbReference type="ARBA" id="ARBA00009183"/>
    </source>
</evidence>
<dbReference type="InterPro" id="IPR036188">
    <property type="entry name" value="FAD/NAD-bd_sf"/>
</dbReference>
<feature type="non-terminal residue" evidence="8">
    <location>
        <position position="368"/>
    </location>
</feature>
<keyword evidence="3" id="KW-0285">Flavoprotein</keyword>
<evidence type="ECO:0000256" key="7">
    <source>
        <dbReference type="SAM" id="Phobius"/>
    </source>
</evidence>
<keyword evidence="7" id="KW-0472">Membrane</keyword>
<dbReference type="EMBL" id="RXIC02000019">
    <property type="protein sequence ID" value="KAB1227022.1"/>
    <property type="molecule type" value="Genomic_DNA"/>
</dbReference>